<sequence length="69" mass="7356">MSSLHYDNMSPRAAAAPPDSAGPGADHIYRSHPPILPVLEMLGKPSGQIWFKHKARGPNPALCIILCGP</sequence>
<protein>
    <submittedName>
        <fullName evidence="2">Uncharacterized protein</fullName>
    </submittedName>
</protein>
<gene>
    <name evidence="2" type="ORF">EYF80_040461</name>
</gene>
<accession>A0A4Z2G808</accession>
<reference evidence="2 3" key="1">
    <citation type="submission" date="2019-03" db="EMBL/GenBank/DDBJ databases">
        <title>First draft genome of Liparis tanakae, snailfish: a comprehensive survey of snailfish specific genes.</title>
        <authorList>
            <person name="Kim W."/>
            <person name="Song I."/>
            <person name="Jeong J.-H."/>
            <person name="Kim D."/>
            <person name="Kim S."/>
            <person name="Ryu S."/>
            <person name="Song J.Y."/>
            <person name="Lee S.K."/>
        </authorList>
    </citation>
    <scope>NUCLEOTIDE SEQUENCE [LARGE SCALE GENOMIC DNA]</scope>
    <source>
        <tissue evidence="2">Muscle</tissue>
    </source>
</reference>
<name>A0A4Z2G808_9TELE</name>
<dbReference type="Proteomes" id="UP000314294">
    <property type="component" value="Unassembled WGS sequence"/>
</dbReference>
<keyword evidence="3" id="KW-1185">Reference proteome</keyword>
<evidence type="ECO:0000256" key="1">
    <source>
        <dbReference type="SAM" id="MobiDB-lite"/>
    </source>
</evidence>
<feature type="region of interest" description="Disordered" evidence="1">
    <location>
        <begin position="1"/>
        <end position="28"/>
    </location>
</feature>
<dbReference type="AlphaFoldDB" id="A0A4Z2G808"/>
<evidence type="ECO:0000313" key="2">
    <source>
        <dbReference type="EMBL" id="TNN49351.1"/>
    </source>
</evidence>
<proteinExistence type="predicted"/>
<feature type="compositionally biased region" description="Low complexity" evidence="1">
    <location>
        <begin position="10"/>
        <end position="26"/>
    </location>
</feature>
<dbReference type="EMBL" id="SRLO01000660">
    <property type="protein sequence ID" value="TNN49351.1"/>
    <property type="molecule type" value="Genomic_DNA"/>
</dbReference>
<comment type="caution">
    <text evidence="2">The sequence shown here is derived from an EMBL/GenBank/DDBJ whole genome shotgun (WGS) entry which is preliminary data.</text>
</comment>
<evidence type="ECO:0000313" key="3">
    <source>
        <dbReference type="Proteomes" id="UP000314294"/>
    </source>
</evidence>
<organism evidence="2 3">
    <name type="scientific">Liparis tanakae</name>
    <name type="common">Tanaka's snailfish</name>
    <dbReference type="NCBI Taxonomy" id="230148"/>
    <lineage>
        <taxon>Eukaryota</taxon>
        <taxon>Metazoa</taxon>
        <taxon>Chordata</taxon>
        <taxon>Craniata</taxon>
        <taxon>Vertebrata</taxon>
        <taxon>Euteleostomi</taxon>
        <taxon>Actinopterygii</taxon>
        <taxon>Neopterygii</taxon>
        <taxon>Teleostei</taxon>
        <taxon>Neoteleostei</taxon>
        <taxon>Acanthomorphata</taxon>
        <taxon>Eupercaria</taxon>
        <taxon>Perciformes</taxon>
        <taxon>Cottioidei</taxon>
        <taxon>Cottales</taxon>
        <taxon>Liparidae</taxon>
        <taxon>Liparis</taxon>
    </lineage>
</organism>